<dbReference type="NCBIfam" id="TIGR00507">
    <property type="entry name" value="aroE"/>
    <property type="match status" value="1"/>
</dbReference>
<feature type="binding site" evidence="8">
    <location>
        <position position="254"/>
    </location>
    <ligand>
        <name>shikimate</name>
        <dbReference type="ChEBI" id="CHEBI:36208"/>
    </ligand>
</feature>
<feature type="binding site" evidence="8">
    <location>
        <position position="107"/>
    </location>
    <ligand>
        <name>shikimate</name>
        <dbReference type="ChEBI" id="CHEBI:36208"/>
    </ligand>
</feature>
<keyword evidence="6 8" id="KW-0057">Aromatic amino acid biosynthesis</keyword>
<dbReference type="HAMAP" id="MF_00222">
    <property type="entry name" value="Shikimate_DH_AroE"/>
    <property type="match status" value="1"/>
</dbReference>
<dbReference type="SUPFAM" id="SSF51735">
    <property type="entry name" value="NAD(P)-binding Rossmann-fold domains"/>
    <property type="match status" value="1"/>
</dbReference>
<dbReference type="AlphaFoldDB" id="A0A544QVB6"/>
<comment type="function">
    <text evidence="8">Involved in the biosynthesis of the chorismate, which leads to the biosynthesis of aromatic amino acids. Catalyzes the reversible NADPH linked reduction of 3-dehydroshikimate (DHSA) to yield shikimate (SA).</text>
</comment>
<dbReference type="EC" id="1.1.1.25" evidence="2 8"/>
<feature type="binding site" evidence="8">
    <location>
        <position position="226"/>
    </location>
    <ligand>
        <name>shikimate</name>
        <dbReference type="ChEBI" id="CHEBI:36208"/>
    </ligand>
</feature>
<dbReference type="UniPathway" id="UPA00053">
    <property type="reaction ID" value="UER00087"/>
</dbReference>
<evidence type="ECO:0000256" key="5">
    <source>
        <dbReference type="ARBA" id="ARBA00023002"/>
    </source>
</evidence>
<dbReference type="InterPro" id="IPR036291">
    <property type="entry name" value="NAD(P)-bd_dom_sf"/>
</dbReference>
<dbReference type="RefSeq" id="WP_142535909.1">
    <property type="nucleotide sequence ID" value="NZ_SGJB01000008.1"/>
</dbReference>
<dbReference type="InterPro" id="IPR046346">
    <property type="entry name" value="Aminoacid_DH-like_N_sf"/>
</dbReference>
<dbReference type="Gene3D" id="3.40.50.720">
    <property type="entry name" value="NAD(P)-binding Rossmann-like Domain"/>
    <property type="match status" value="1"/>
</dbReference>
<keyword evidence="5 8" id="KW-0560">Oxidoreductase</keyword>
<evidence type="ECO:0000313" key="11">
    <source>
        <dbReference type="EMBL" id="TQQ84638.1"/>
    </source>
</evidence>
<accession>A0A544QVB6</accession>
<evidence type="ECO:0000256" key="7">
    <source>
        <dbReference type="ARBA" id="ARBA00049442"/>
    </source>
</evidence>
<dbReference type="CDD" id="cd01065">
    <property type="entry name" value="NAD_bind_Shikimate_DH"/>
    <property type="match status" value="1"/>
</dbReference>
<keyword evidence="3 8" id="KW-0028">Amino-acid biosynthesis</keyword>
<feature type="binding site" evidence="8">
    <location>
        <begin position="20"/>
        <end position="22"/>
    </location>
    <ligand>
        <name>shikimate</name>
        <dbReference type="ChEBI" id="CHEBI:36208"/>
    </ligand>
</feature>
<comment type="caution">
    <text evidence="11">The sequence shown here is derived from an EMBL/GenBank/DDBJ whole genome shotgun (WGS) entry which is preliminary data.</text>
</comment>
<evidence type="ECO:0000256" key="2">
    <source>
        <dbReference type="ARBA" id="ARBA00012962"/>
    </source>
</evidence>
<proteinExistence type="inferred from homology"/>
<comment type="similarity">
    <text evidence="8">Belongs to the shikimate dehydrogenase family.</text>
</comment>
<keyword evidence="12" id="KW-1185">Reference proteome</keyword>
<comment type="subunit">
    <text evidence="8">Homodimer.</text>
</comment>
<gene>
    <name evidence="8 11" type="primary">aroE</name>
    <name evidence="11" type="ORF">EXD82_05460</name>
</gene>
<dbReference type="GO" id="GO:0008652">
    <property type="term" value="P:amino acid biosynthetic process"/>
    <property type="evidence" value="ECO:0007669"/>
    <property type="project" value="UniProtKB-KW"/>
</dbReference>
<dbReference type="Proteomes" id="UP000317863">
    <property type="component" value="Unassembled WGS sequence"/>
</dbReference>
<evidence type="ECO:0000256" key="4">
    <source>
        <dbReference type="ARBA" id="ARBA00022857"/>
    </source>
</evidence>
<feature type="domain" description="Quinate/shikimate 5-dehydrogenase/glutamyl-tRNA reductase" evidence="9">
    <location>
        <begin position="121"/>
        <end position="199"/>
    </location>
</feature>
<organism evidence="11 12">
    <name type="scientific">Peptacetobacter hominis</name>
    <dbReference type="NCBI Taxonomy" id="2743610"/>
    <lineage>
        <taxon>Bacteria</taxon>
        <taxon>Bacillati</taxon>
        <taxon>Bacillota</taxon>
        <taxon>Clostridia</taxon>
        <taxon>Peptostreptococcales</taxon>
        <taxon>Peptostreptococcaceae</taxon>
        <taxon>Peptacetobacter</taxon>
    </lineage>
</organism>
<feature type="binding site" evidence="8">
    <location>
        <position position="247"/>
    </location>
    <ligand>
        <name>NADP(+)</name>
        <dbReference type="ChEBI" id="CHEBI:58349"/>
    </ligand>
</feature>
<feature type="binding site" evidence="8">
    <location>
        <position position="83"/>
    </location>
    <ligand>
        <name>NADP(+)</name>
        <dbReference type="ChEBI" id="CHEBI:58349"/>
    </ligand>
</feature>
<evidence type="ECO:0000256" key="3">
    <source>
        <dbReference type="ARBA" id="ARBA00022605"/>
    </source>
</evidence>
<evidence type="ECO:0000256" key="6">
    <source>
        <dbReference type="ARBA" id="ARBA00023141"/>
    </source>
</evidence>
<reference evidence="11 12" key="1">
    <citation type="submission" date="2019-02" db="EMBL/GenBank/DDBJ databases">
        <title>Peptostreptococcaceae bacterium ZHW00191 nov., a new bacterium isolated from the human gut.</title>
        <authorList>
            <person name="Zhou H.-W."/>
            <person name="Chen X.-J."/>
        </authorList>
    </citation>
    <scope>NUCLEOTIDE SEQUENCE [LARGE SCALE GENOMIC DNA]</scope>
    <source>
        <strain evidence="11 12">ZHW00191</strain>
    </source>
</reference>
<feature type="domain" description="Shikimate dehydrogenase substrate binding N-terminal" evidence="10">
    <location>
        <begin position="12"/>
        <end position="94"/>
    </location>
</feature>
<feature type="binding site" evidence="8">
    <location>
        <begin position="131"/>
        <end position="135"/>
    </location>
    <ligand>
        <name>NADP(+)</name>
        <dbReference type="ChEBI" id="CHEBI:58349"/>
    </ligand>
</feature>
<dbReference type="InterPro" id="IPR022893">
    <property type="entry name" value="Shikimate_DH_fam"/>
</dbReference>
<dbReference type="PANTHER" id="PTHR21089:SF1">
    <property type="entry name" value="BIFUNCTIONAL 3-DEHYDROQUINATE DEHYDRATASE_SHIKIMATE DEHYDROGENASE, CHLOROPLASTIC"/>
    <property type="match status" value="1"/>
</dbReference>
<feature type="binding site" evidence="8">
    <location>
        <position position="67"/>
    </location>
    <ligand>
        <name>shikimate</name>
        <dbReference type="ChEBI" id="CHEBI:36208"/>
    </ligand>
</feature>
<dbReference type="GO" id="GO:0050661">
    <property type="term" value="F:NADP binding"/>
    <property type="evidence" value="ECO:0007669"/>
    <property type="project" value="InterPro"/>
</dbReference>
<feature type="binding site" evidence="8">
    <location>
        <position position="224"/>
    </location>
    <ligand>
        <name>NADP(+)</name>
        <dbReference type="ChEBI" id="CHEBI:58349"/>
    </ligand>
</feature>
<dbReference type="EMBL" id="SGJB01000008">
    <property type="protein sequence ID" value="TQQ84638.1"/>
    <property type="molecule type" value="Genomic_DNA"/>
</dbReference>
<dbReference type="InterPro" id="IPR011342">
    <property type="entry name" value="Shikimate_DH"/>
</dbReference>
<dbReference type="InterPro" id="IPR013708">
    <property type="entry name" value="Shikimate_DH-bd_N"/>
</dbReference>
<dbReference type="InterPro" id="IPR006151">
    <property type="entry name" value="Shikm_DH/Glu-tRNA_Rdtase"/>
</dbReference>
<dbReference type="OrthoDB" id="9792692at2"/>
<name>A0A544QVB6_9FIRM</name>
<evidence type="ECO:0000313" key="12">
    <source>
        <dbReference type="Proteomes" id="UP000317863"/>
    </source>
</evidence>
<comment type="catalytic activity">
    <reaction evidence="7 8">
        <text>shikimate + NADP(+) = 3-dehydroshikimate + NADPH + H(+)</text>
        <dbReference type="Rhea" id="RHEA:17737"/>
        <dbReference type="ChEBI" id="CHEBI:15378"/>
        <dbReference type="ChEBI" id="CHEBI:16630"/>
        <dbReference type="ChEBI" id="CHEBI:36208"/>
        <dbReference type="ChEBI" id="CHEBI:57783"/>
        <dbReference type="ChEBI" id="CHEBI:58349"/>
        <dbReference type="EC" id="1.1.1.25"/>
    </reaction>
</comment>
<dbReference type="Gene3D" id="3.40.50.10860">
    <property type="entry name" value="Leucine Dehydrogenase, chain A, domain 1"/>
    <property type="match status" value="1"/>
</dbReference>
<comment type="pathway">
    <text evidence="1 8">Metabolic intermediate biosynthesis; chorismate biosynthesis; chorismate from D-erythrose 4-phosphate and phosphoenolpyruvate: step 4/7.</text>
</comment>
<dbReference type="Pfam" id="PF01488">
    <property type="entry name" value="Shikimate_DH"/>
    <property type="match status" value="1"/>
</dbReference>
<evidence type="ECO:0000256" key="8">
    <source>
        <dbReference type="HAMAP-Rule" id="MF_00222"/>
    </source>
</evidence>
<protein>
    <recommendedName>
        <fullName evidence="2 8">Shikimate dehydrogenase (NADP(+))</fullName>
        <shortName evidence="8">SDH</shortName>
        <ecNumber evidence="2 8">1.1.1.25</ecNumber>
    </recommendedName>
</protein>
<dbReference type="GO" id="GO:0009423">
    <property type="term" value="P:chorismate biosynthetic process"/>
    <property type="evidence" value="ECO:0007669"/>
    <property type="project" value="UniProtKB-UniRule"/>
</dbReference>
<evidence type="ECO:0000256" key="1">
    <source>
        <dbReference type="ARBA" id="ARBA00004871"/>
    </source>
</evidence>
<evidence type="ECO:0000259" key="10">
    <source>
        <dbReference type="Pfam" id="PF08501"/>
    </source>
</evidence>
<keyword evidence="4 8" id="KW-0521">NADP</keyword>
<dbReference type="SUPFAM" id="SSF53223">
    <property type="entry name" value="Aminoacid dehydrogenase-like, N-terminal domain"/>
    <property type="match status" value="1"/>
</dbReference>
<dbReference type="Pfam" id="PF08501">
    <property type="entry name" value="Shikimate_dh_N"/>
    <property type="match status" value="1"/>
</dbReference>
<dbReference type="GO" id="GO:0009073">
    <property type="term" value="P:aromatic amino acid family biosynthetic process"/>
    <property type="evidence" value="ECO:0007669"/>
    <property type="project" value="UniProtKB-KW"/>
</dbReference>
<dbReference type="GO" id="GO:0019632">
    <property type="term" value="P:shikimate metabolic process"/>
    <property type="evidence" value="ECO:0007669"/>
    <property type="project" value="InterPro"/>
</dbReference>
<comment type="caution">
    <text evidence="8">Lacks conserved residue(s) required for the propagation of feature annotation.</text>
</comment>
<evidence type="ECO:0000259" key="9">
    <source>
        <dbReference type="Pfam" id="PF01488"/>
    </source>
</evidence>
<sequence length="291" mass="32480">MNINADTRLYCLIGDPVSNSLSPDIHNYLFDRENINGVYMCNRIEKENLKRFIDAVKLMDIGGFNVTIPHKIDIMEFLDEIDENAKIIGAVNTVKNIGGILKGYNTDGTGFVKAIKDRGYEIKGKKIIILGAGGACRSIAVELASEGAGHIELRNRSIEKAQIIKDILDVNFEISVSISSESVSKEDIENADFLINTTSVGMESDDCPVDAGISVSSDTVVYDIVYKPHRTEFIKWAEKNSLDTIYGIEMLINQGITAFEIWNECIIDKDTAKELREMIVNKSRNKYKNNI</sequence>
<dbReference type="GO" id="GO:0004764">
    <property type="term" value="F:shikimate 3-dehydrogenase (NADP+) activity"/>
    <property type="evidence" value="ECO:0007669"/>
    <property type="project" value="UniProtKB-UniRule"/>
</dbReference>
<dbReference type="PANTHER" id="PTHR21089">
    <property type="entry name" value="SHIKIMATE DEHYDROGENASE"/>
    <property type="match status" value="1"/>
</dbReference>
<feature type="active site" description="Proton acceptor" evidence="8">
    <location>
        <position position="71"/>
    </location>
</feature>
<feature type="binding site" evidence="8">
    <location>
        <position position="92"/>
    </location>
    <ligand>
        <name>shikimate</name>
        <dbReference type="ChEBI" id="CHEBI:36208"/>
    </ligand>
</feature>